<feature type="region of interest" description="Disordered" evidence="1">
    <location>
        <begin position="253"/>
        <end position="279"/>
    </location>
</feature>
<evidence type="ECO:0000313" key="3">
    <source>
        <dbReference type="Proteomes" id="UP001652660"/>
    </source>
</evidence>
<organism evidence="3 4">
    <name type="scientific">Coffea arabica</name>
    <name type="common">Arabian coffee</name>
    <dbReference type="NCBI Taxonomy" id="13443"/>
    <lineage>
        <taxon>Eukaryota</taxon>
        <taxon>Viridiplantae</taxon>
        <taxon>Streptophyta</taxon>
        <taxon>Embryophyta</taxon>
        <taxon>Tracheophyta</taxon>
        <taxon>Spermatophyta</taxon>
        <taxon>Magnoliopsida</taxon>
        <taxon>eudicotyledons</taxon>
        <taxon>Gunneridae</taxon>
        <taxon>Pentapetalae</taxon>
        <taxon>asterids</taxon>
        <taxon>lamiids</taxon>
        <taxon>Gentianales</taxon>
        <taxon>Rubiaceae</taxon>
        <taxon>Ixoroideae</taxon>
        <taxon>Gardenieae complex</taxon>
        <taxon>Bertiereae - Coffeeae clade</taxon>
        <taxon>Coffeeae</taxon>
        <taxon>Coffea</taxon>
    </lineage>
</organism>
<evidence type="ECO:0000259" key="2">
    <source>
        <dbReference type="Pfam" id="PF13456"/>
    </source>
</evidence>
<gene>
    <name evidence="4" type="primary">LOC140012759</name>
</gene>
<feature type="domain" description="RNase H type-1" evidence="2">
    <location>
        <begin position="286"/>
        <end position="408"/>
    </location>
</feature>
<dbReference type="InterPro" id="IPR002156">
    <property type="entry name" value="RNaseH_domain"/>
</dbReference>
<dbReference type="InterPro" id="IPR044730">
    <property type="entry name" value="RNase_H-like_dom_plant"/>
</dbReference>
<evidence type="ECO:0000313" key="4">
    <source>
        <dbReference type="RefSeq" id="XP_071917156.1"/>
    </source>
</evidence>
<dbReference type="InterPro" id="IPR052929">
    <property type="entry name" value="RNase_H-like_EbsB-rel"/>
</dbReference>
<dbReference type="PANTHER" id="PTHR47074:SF48">
    <property type="entry name" value="POLYNUCLEOTIDYL TRANSFERASE, RIBONUCLEASE H-LIKE SUPERFAMILY PROTEIN"/>
    <property type="match status" value="1"/>
</dbReference>
<dbReference type="SUPFAM" id="SSF53098">
    <property type="entry name" value="Ribonuclease H-like"/>
    <property type="match status" value="1"/>
</dbReference>
<dbReference type="Proteomes" id="UP001652660">
    <property type="component" value="Chromosome 8e"/>
</dbReference>
<accession>A0ABM4VC94</accession>
<dbReference type="RefSeq" id="XP_071917156.1">
    <property type="nucleotide sequence ID" value="XM_072061055.1"/>
</dbReference>
<feature type="compositionally biased region" description="Basic and acidic residues" evidence="1">
    <location>
        <begin position="253"/>
        <end position="276"/>
    </location>
</feature>
<dbReference type="CDD" id="cd06222">
    <property type="entry name" value="RNase_H_like"/>
    <property type="match status" value="1"/>
</dbReference>
<sequence length="424" mass="49743">MPAYAMNNCKLPKGLCREISSGMAKFWWGEEDKGRKLWRIMSQPNLLVSRILKSRYYKGKSLWEMEPKPSDSWMWRSLLSSRYVLELGIRKRIGDGKIVNIRNDRWLPEERNGKVRTIRTGKIRVQKCLRRVLPINEVVLKITGKGSPMCNRCGEVVETIEHMLFMCDKTALTWKAAPLQWDGLEGFRHSFWHWWEELMQATKREDGRDHIVLTSNLLWQIWKARNERHFNGAEGDPFLPVNKTVEEWKEYQEATRSQGEEERRRTGEKTDCETWKPPEQGSIKLNTDAAFNRNMMKAGWGIATRDNRGRLLATWAVPRLCSRNVKMEEAMAIRRAVELATLEGWERVQIESDSKEIVEKLMKKDWNDKWIGMILEDISRMSCFFKKCCFSFVKRNCNFVSHSLAHFAINCCENTSWRTPSLPG</sequence>
<reference evidence="4" key="1">
    <citation type="submission" date="2025-08" db="UniProtKB">
        <authorList>
            <consortium name="RefSeq"/>
        </authorList>
    </citation>
    <scope>IDENTIFICATION</scope>
    <source>
        <tissue evidence="4">Leaves</tissue>
    </source>
</reference>
<protein>
    <recommendedName>
        <fullName evidence="2">RNase H type-1 domain-containing protein</fullName>
    </recommendedName>
</protein>
<dbReference type="Pfam" id="PF13456">
    <property type="entry name" value="RVT_3"/>
    <property type="match status" value="1"/>
</dbReference>
<dbReference type="GeneID" id="140012759"/>
<name>A0ABM4VC94_COFAR</name>
<dbReference type="PANTHER" id="PTHR47074">
    <property type="entry name" value="BNAC02G40300D PROTEIN"/>
    <property type="match status" value="1"/>
</dbReference>
<proteinExistence type="predicted"/>
<evidence type="ECO:0000256" key="1">
    <source>
        <dbReference type="SAM" id="MobiDB-lite"/>
    </source>
</evidence>
<keyword evidence="3" id="KW-1185">Reference proteome</keyword>
<dbReference type="InterPro" id="IPR012337">
    <property type="entry name" value="RNaseH-like_sf"/>
</dbReference>
<dbReference type="Gene3D" id="3.30.420.10">
    <property type="entry name" value="Ribonuclease H-like superfamily/Ribonuclease H"/>
    <property type="match status" value="1"/>
</dbReference>
<dbReference type="InterPro" id="IPR036397">
    <property type="entry name" value="RNaseH_sf"/>
</dbReference>